<dbReference type="Proteomes" id="UP000831534">
    <property type="component" value="Chromosome"/>
</dbReference>
<keyword evidence="2" id="KW-1185">Reference proteome</keyword>
<dbReference type="AlphaFoldDB" id="A0ABD8B6W7"/>
<name>A0ABD8B6W7_9NEIS</name>
<proteinExistence type="predicted"/>
<organism evidence="1 2">
    <name type="scientific">Conchiformibius kuhniae</name>
    <dbReference type="NCBI Taxonomy" id="211502"/>
    <lineage>
        <taxon>Bacteria</taxon>
        <taxon>Pseudomonadati</taxon>
        <taxon>Pseudomonadota</taxon>
        <taxon>Betaproteobacteria</taxon>
        <taxon>Neisseriales</taxon>
        <taxon>Neisseriaceae</taxon>
        <taxon>Conchiformibius</taxon>
    </lineage>
</organism>
<evidence type="ECO:0000313" key="2">
    <source>
        <dbReference type="Proteomes" id="UP000831534"/>
    </source>
</evidence>
<reference evidence="1 2" key="1">
    <citation type="journal article" date="2022" name="Res Sq">
        <title>Evolution of multicellular longitudinally dividing oral cavity symbionts (Neisseriaceae).</title>
        <authorList>
            <person name="Nyongesa S."/>
            <person name="Weber P."/>
            <person name="Bernet E."/>
            <person name="Pullido F."/>
            <person name="Nieckarz M."/>
            <person name="Delaby M."/>
            <person name="Nieves C."/>
            <person name="Viehboeck T."/>
            <person name="Krause N."/>
            <person name="Rivera-Millot A."/>
            <person name="Nakamura A."/>
            <person name="Vischer N."/>
            <person name="VanNieuwenhze M."/>
            <person name="Brun Y."/>
            <person name="Cava F."/>
            <person name="Bulgheresi S."/>
            <person name="Veyrier F."/>
        </authorList>
    </citation>
    <scope>NUCLEOTIDE SEQUENCE [LARGE SCALE GENOMIC DNA]</scope>
    <source>
        <strain evidence="1 2">17694</strain>
    </source>
</reference>
<sequence length="76" mass="8468">MPMMFDLTMGHTDALAAALFPAAQKTKPQHKALIDQIRRQIPKRTGITAEDFLRHDGKTPADFFTQDNGFSHGNLS</sequence>
<protein>
    <submittedName>
        <fullName evidence="1">Uncharacterized protein</fullName>
    </submittedName>
</protein>
<evidence type="ECO:0000313" key="1">
    <source>
        <dbReference type="EMBL" id="XHH49759.1"/>
    </source>
</evidence>
<dbReference type="RefSeq" id="WP_027009837.1">
    <property type="nucleotide sequence ID" value="NZ_CP091521.1"/>
</dbReference>
<dbReference type="EMBL" id="CP091521">
    <property type="protein sequence ID" value="XHH49759.1"/>
    <property type="molecule type" value="Genomic_DNA"/>
</dbReference>
<accession>A0ABD8B6W7</accession>
<gene>
    <name evidence="1" type="ORF">LVJ77_12460</name>
</gene>
<dbReference type="KEGG" id="ckh:LVJ77_12460"/>